<dbReference type="GO" id="GO:0055085">
    <property type="term" value="P:transmembrane transport"/>
    <property type="evidence" value="ECO:0007669"/>
    <property type="project" value="InterPro"/>
</dbReference>
<dbReference type="CDD" id="cd13665">
    <property type="entry name" value="PBP2_TRAP_Dctp3_4"/>
    <property type="match status" value="1"/>
</dbReference>
<feature type="chain" id="PRO_5040782413" evidence="2">
    <location>
        <begin position="20"/>
        <end position="339"/>
    </location>
</feature>
<comment type="caution">
    <text evidence="3">The sequence shown here is derived from an EMBL/GenBank/DDBJ whole genome shotgun (WGS) entry which is preliminary data.</text>
</comment>
<dbReference type="EMBL" id="JAPNOA010000059">
    <property type="protein sequence ID" value="MCY0967430.1"/>
    <property type="molecule type" value="Genomic_DNA"/>
</dbReference>
<dbReference type="RefSeq" id="WP_283175627.1">
    <property type="nucleotide sequence ID" value="NZ_JAPNOA010000059.1"/>
</dbReference>
<keyword evidence="1 2" id="KW-0732">Signal</keyword>
<dbReference type="AlphaFoldDB" id="A0A9X3IUJ6"/>
<evidence type="ECO:0000313" key="4">
    <source>
        <dbReference type="Proteomes" id="UP001150830"/>
    </source>
</evidence>
<organism evidence="3 4">
    <name type="scientific">Parathalassolituus penaei</name>
    <dbReference type="NCBI Taxonomy" id="2997323"/>
    <lineage>
        <taxon>Bacteria</taxon>
        <taxon>Pseudomonadati</taxon>
        <taxon>Pseudomonadota</taxon>
        <taxon>Gammaproteobacteria</taxon>
        <taxon>Oceanospirillales</taxon>
        <taxon>Oceanospirillaceae</taxon>
        <taxon>Parathalassolituus</taxon>
    </lineage>
</organism>
<keyword evidence="4" id="KW-1185">Reference proteome</keyword>
<dbReference type="Gene3D" id="3.40.190.170">
    <property type="entry name" value="Bacterial extracellular solute-binding protein, family 7"/>
    <property type="match status" value="1"/>
</dbReference>
<dbReference type="PANTHER" id="PTHR33376">
    <property type="match status" value="1"/>
</dbReference>
<sequence length="339" mass="37473">MKTFCLFALTWLLSLPSQAETILRVGTWLPPTNPQNSEVWATWSQWVEEATEGRVKVKLEYGLGHPKSLFSMVEDGVIDAAFSVNGYLPGRFRLDIMAELPGLSNNAEAASVALWRTHQKYFADQGEFDGLELLGLFVHGPGQIYSRKPIQSLADLRGMKMRIGGGVMGTIAERLECTAVQAPAPKVYEMMQQGVVDGVFLPLLEQKYLRLNEVTSHIVTIPGGFYASSFSFFANPEFMENLEPRDREAIRRVSGEKLSALAGRAWANADQTGYEAARASGVQITELTETDPMTVEIRSLLADMEDQWVKQIADTGVDAKAALAYFKAQKTELLTATNP</sequence>
<evidence type="ECO:0000256" key="2">
    <source>
        <dbReference type="SAM" id="SignalP"/>
    </source>
</evidence>
<evidence type="ECO:0000313" key="3">
    <source>
        <dbReference type="EMBL" id="MCY0967430.1"/>
    </source>
</evidence>
<proteinExistence type="predicted"/>
<feature type="signal peptide" evidence="2">
    <location>
        <begin position="1"/>
        <end position="19"/>
    </location>
</feature>
<gene>
    <name evidence="3" type="ORF">OUO13_19795</name>
</gene>
<dbReference type="NCBIfam" id="NF037995">
    <property type="entry name" value="TRAP_S1"/>
    <property type="match status" value="1"/>
</dbReference>
<protein>
    <submittedName>
        <fullName evidence="3">TRAP transporter substrate-binding protein</fullName>
    </submittedName>
</protein>
<dbReference type="Pfam" id="PF03480">
    <property type="entry name" value="DctP"/>
    <property type="match status" value="1"/>
</dbReference>
<name>A0A9X3IUJ6_9GAMM</name>
<dbReference type="PANTHER" id="PTHR33376:SF15">
    <property type="entry name" value="BLL6794 PROTEIN"/>
    <property type="match status" value="1"/>
</dbReference>
<accession>A0A9X3IUJ6</accession>
<dbReference type="InterPro" id="IPR038404">
    <property type="entry name" value="TRAP_DctP_sf"/>
</dbReference>
<dbReference type="InterPro" id="IPR018389">
    <property type="entry name" value="DctP_fam"/>
</dbReference>
<reference evidence="3" key="1">
    <citation type="submission" date="2022-11" db="EMBL/GenBank/DDBJ databases">
        <title>Parathalassolutuus dongxingensis gen. nov., sp. nov., a novel member of family Oceanospirillaceae isolated from a coastal shrimp pond in Guangxi, China.</title>
        <authorList>
            <person name="Chen H."/>
        </authorList>
    </citation>
    <scope>NUCLEOTIDE SEQUENCE</scope>
    <source>
        <strain evidence="3">G-43</strain>
    </source>
</reference>
<evidence type="ECO:0000256" key="1">
    <source>
        <dbReference type="ARBA" id="ARBA00022729"/>
    </source>
</evidence>
<dbReference type="Proteomes" id="UP001150830">
    <property type="component" value="Unassembled WGS sequence"/>
</dbReference>